<gene>
    <name evidence="1" type="ORF">PBY51_006083</name>
</gene>
<dbReference type="Proteomes" id="UP001346869">
    <property type="component" value="Unassembled WGS sequence"/>
</dbReference>
<proteinExistence type="predicted"/>
<evidence type="ECO:0000313" key="1">
    <source>
        <dbReference type="EMBL" id="KAK5848472.1"/>
    </source>
</evidence>
<dbReference type="EMBL" id="JAUZQC010000025">
    <property type="protein sequence ID" value="KAK5848472.1"/>
    <property type="molecule type" value="Genomic_DNA"/>
</dbReference>
<dbReference type="AlphaFoldDB" id="A0AAN8AB42"/>
<comment type="caution">
    <text evidence="1">The sequence shown here is derived from an EMBL/GenBank/DDBJ whole genome shotgun (WGS) entry which is preliminary data.</text>
</comment>
<reference evidence="1 2" key="2">
    <citation type="journal article" date="2023" name="Mol. Biol. Evol.">
        <title>Genomics of Secondarily Temperate Adaptation in the Only Non-Antarctic Icefish.</title>
        <authorList>
            <person name="Rivera-Colon A.G."/>
            <person name="Rayamajhi N."/>
            <person name="Minhas B.F."/>
            <person name="Madrigal G."/>
            <person name="Bilyk K.T."/>
            <person name="Yoon V."/>
            <person name="Hune M."/>
            <person name="Gregory S."/>
            <person name="Cheng C.H.C."/>
            <person name="Catchen J.M."/>
        </authorList>
    </citation>
    <scope>NUCLEOTIDE SEQUENCE [LARGE SCALE GENOMIC DNA]</scope>
    <source>
        <strain evidence="1">JMC-PN-2008</strain>
    </source>
</reference>
<sequence length="169" mass="18968">MKGKLSPAGCALMFPGARLRAAGLQSLAALERRSSHGIPLLCPPRQVGLRAACQHSWLGNGYLWATGKVSHLQITHSQRVCVKKEQRHRETQWLSFHALQIMRKRCSCRAEETETVTSLVLRYALVNSTLKRCCLKYVCCQTEGDTYLSIKPVTGHCECNAYRVIMSHI</sequence>
<organism evidence="1 2">
    <name type="scientific">Eleginops maclovinus</name>
    <name type="common">Patagonian blennie</name>
    <name type="synonym">Eleginus maclovinus</name>
    <dbReference type="NCBI Taxonomy" id="56733"/>
    <lineage>
        <taxon>Eukaryota</taxon>
        <taxon>Metazoa</taxon>
        <taxon>Chordata</taxon>
        <taxon>Craniata</taxon>
        <taxon>Vertebrata</taxon>
        <taxon>Euteleostomi</taxon>
        <taxon>Actinopterygii</taxon>
        <taxon>Neopterygii</taxon>
        <taxon>Teleostei</taxon>
        <taxon>Neoteleostei</taxon>
        <taxon>Acanthomorphata</taxon>
        <taxon>Eupercaria</taxon>
        <taxon>Perciformes</taxon>
        <taxon>Notothenioidei</taxon>
        <taxon>Eleginopidae</taxon>
        <taxon>Eleginops</taxon>
    </lineage>
</organism>
<accession>A0AAN8AB42</accession>
<keyword evidence="2" id="KW-1185">Reference proteome</keyword>
<name>A0AAN8AB42_ELEMC</name>
<evidence type="ECO:0000313" key="2">
    <source>
        <dbReference type="Proteomes" id="UP001346869"/>
    </source>
</evidence>
<protein>
    <submittedName>
        <fullName evidence="1">Uncharacterized protein</fullName>
    </submittedName>
</protein>
<reference evidence="1 2" key="1">
    <citation type="journal article" date="2023" name="Genes (Basel)">
        <title>Chromosome-Level Genome Assembly and Circadian Gene Repertoire of the Patagonia Blennie Eleginops maclovinus-The Closest Ancestral Proxy of Antarctic Cryonotothenioids.</title>
        <authorList>
            <person name="Cheng C.C."/>
            <person name="Rivera-Colon A.G."/>
            <person name="Minhas B.F."/>
            <person name="Wilson L."/>
            <person name="Rayamajhi N."/>
            <person name="Vargas-Chacoff L."/>
            <person name="Catchen J.M."/>
        </authorList>
    </citation>
    <scope>NUCLEOTIDE SEQUENCE [LARGE SCALE GENOMIC DNA]</scope>
    <source>
        <strain evidence="1">JMC-PN-2008</strain>
    </source>
</reference>